<dbReference type="InterPro" id="IPR006059">
    <property type="entry name" value="SBP"/>
</dbReference>
<name>A0A9X8UHN8_9FIRM</name>
<organism evidence="3 4">
    <name type="scientific">Harryflintia acetispora</name>
    <dbReference type="NCBI Taxonomy" id="1849041"/>
    <lineage>
        <taxon>Bacteria</taxon>
        <taxon>Bacillati</taxon>
        <taxon>Bacillota</taxon>
        <taxon>Clostridia</taxon>
        <taxon>Eubacteriales</taxon>
        <taxon>Oscillospiraceae</taxon>
        <taxon>Harryflintia</taxon>
    </lineage>
</organism>
<keyword evidence="4" id="KW-1185">Reference proteome</keyword>
<dbReference type="CDD" id="cd13585">
    <property type="entry name" value="PBP2_TMBP_like"/>
    <property type="match status" value="1"/>
</dbReference>
<keyword evidence="3" id="KW-0813">Transport</keyword>
<keyword evidence="2" id="KW-0732">Signal</keyword>
<keyword evidence="3" id="KW-0762">Sugar transport</keyword>
<evidence type="ECO:0000313" key="4">
    <source>
        <dbReference type="Proteomes" id="UP000294682"/>
    </source>
</evidence>
<feature type="signal peptide" evidence="2">
    <location>
        <begin position="1"/>
        <end position="21"/>
    </location>
</feature>
<feature type="compositionally biased region" description="Low complexity" evidence="1">
    <location>
        <begin position="29"/>
        <end position="54"/>
    </location>
</feature>
<dbReference type="PANTHER" id="PTHR43649:SF12">
    <property type="entry name" value="DIACETYLCHITOBIOSE BINDING PROTEIN DASA"/>
    <property type="match status" value="1"/>
</dbReference>
<proteinExistence type="predicted"/>
<dbReference type="PROSITE" id="PS51257">
    <property type="entry name" value="PROKAR_LIPOPROTEIN"/>
    <property type="match status" value="1"/>
</dbReference>
<feature type="region of interest" description="Disordered" evidence="1">
    <location>
        <begin position="26"/>
        <end position="54"/>
    </location>
</feature>
<dbReference type="AlphaFoldDB" id="A0A9X8UHN8"/>
<dbReference type="EMBL" id="SLUK01000010">
    <property type="protein sequence ID" value="TCL42442.1"/>
    <property type="molecule type" value="Genomic_DNA"/>
</dbReference>
<sequence>MKKQVSLVLAALLSCTLLLSACSGGGGAASSQEPAGEPASQAGEEAPSEEPAGSGEAVELGFLDVMPSPERTEFLKSQLDKFHEQNPNVTFTYNSVPWDDAYKKVVSMAASNTLPDILTGDVTFMLALAPMGQIEDLTEMWEGSPDYGDLSEATKAASSLYTYEEKVYAIPDGYQTQGIFVRTDWLEAAGYKVEDLQNWNWDQYFEVVEKLTDPTQNRYGIAFRGGGNGFMRFYEYLASELETPAIFPGDNDTTILEDPRAQELFEKFYGLYKNGQAPKDSVNWAFKEMVEGFINGQCGTLNQTPEVTITCEQSMEDGTWTVLPFPSKEGAQKKVLLWGQTAGYMVSANCKDKEAGFDFIRYISSPEVNLEYCKAFSGLPLYKSTLNDDFFQKGAMKGYADALLADNLAYLTQPTELTQWGYFLSEYAKNETQKYMTGAQDSATTIANLNSWLKENYAKDIAGK</sequence>
<evidence type="ECO:0000256" key="1">
    <source>
        <dbReference type="SAM" id="MobiDB-lite"/>
    </source>
</evidence>
<dbReference type="RefSeq" id="WP_132084976.1">
    <property type="nucleotide sequence ID" value="NZ_SLUK01000010.1"/>
</dbReference>
<dbReference type="Proteomes" id="UP000294682">
    <property type="component" value="Unassembled WGS sequence"/>
</dbReference>
<evidence type="ECO:0000256" key="2">
    <source>
        <dbReference type="SAM" id="SignalP"/>
    </source>
</evidence>
<evidence type="ECO:0000313" key="3">
    <source>
        <dbReference type="EMBL" id="TCL42442.1"/>
    </source>
</evidence>
<dbReference type="InterPro" id="IPR050490">
    <property type="entry name" value="Bact_solute-bd_prot1"/>
</dbReference>
<gene>
    <name evidence="3" type="ORF">EDD78_11068</name>
</gene>
<accession>A0A9X8UHN8</accession>
<protein>
    <submittedName>
        <fullName evidence="3">Multiple sugar transport system substrate-binding protein</fullName>
    </submittedName>
</protein>
<feature type="chain" id="PRO_5040826146" evidence="2">
    <location>
        <begin position="22"/>
        <end position="464"/>
    </location>
</feature>
<dbReference type="SUPFAM" id="SSF53850">
    <property type="entry name" value="Periplasmic binding protein-like II"/>
    <property type="match status" value="1"/>
</dbReference>
<dbReference type="PANTHER" id="PTHR43649">
    <property type="entry name" value="ARABINOSE-BINDING PROTEIN-RELATED"/>
    <property type="match status" value="1"/>
</dbReference>
<dbReference type="Gene3D" id="3.40.190.10">
    <property type="entry name" value="Periplasmic binding protein-like II"/>
    <property type="match status" value="1"/>
</dbReference>
<dbReference type="Pfam" id="PF01547">
    <property type="entry name" value="SBP_bac_1"/>
    <property type="match status" value="1"/>
</dbReference>
<comment type="caution">
    <text evidence="3">The sequence shown here is derived from an EMBL/GenBank/DDBJ whole genome shotgun (WGS) entry which is preliminary data.</text>
</comment>
<reference evidence="3 4" key="1">
    <citation type="submission" date="2019-03" db="EMBL/GenBank/DDBJ databases">
        <title>Genomic Encyclopedia of Type Strains, Phase IV (KMG-IV): sequencing the most valuable type-strain genomes for metagenomic binning, comparative biology and taxonomic classification.</title>
        <authorList>
            <person name="Goeker M."/>
        </authorList>
    </citation>
    <scope>NUCLEOTIDE SEQUENCE [LARGE SCALE GENOMIC DNA]</scope>
    <source>
        <strain evidence="3 4">DSM 100433</strain>
    </source>
</reference>